<proteinExistence type="predicted"/>
<gene>
    <name evidence="1" type="ORF">J3Q64DRAFT_1694216</name>
</gene>
<comment type="caution">
    <text evidence="1">The sequence shown here is derived from an EMBL/GenBank/DDBJ whole genome shotgun (WGS) entry which is preliminary data.</text>
</comment>
<evidence type="ECO:0000313" key="1">
    <source>
        <dbReference type="EMBL" id="KAL0097814.1"/>
    </source>
</evidence>
<organism evidence="1 2">
    <name type="scientific">Phycomyces blakesleeanus</name>
    <dbReference type="NCBI Taxonomy" id="4837"/>
    <lineage>
        <taxon>Eukaryota</taxon>
        <taxon>Fungi</taxon>
        <taxon>Fungi incertae sedis</taxon>
        <taxon>Mucoromycota</taxon>
        <taxon>Mucoromycotina</taxon>
        <taxon>Mucoromycetes</taxon>
        <taxon>Mucorales</taxon>
        <taxon>Phycomycetaceae</taxon>
        <taxon>Phycomyces</taxon>
    </lineage>
</organism>
<evidence type="ECO:0000313" key="2">
    <source>
        <dbReference type="Proteomes" id="UP001448207"/>
    </source>
</evidence>
<name>A0ABR3BG33_PHYBL</name>
<protein>
    <submittedName>
        <fullName evidence="1">Uncharacterized protein</fullName>
    </submittedName>
</protein>
<sequence>MELGVWLAESTFVIAYFKAHMNKLCHTRAPFHNNDLPDILVNYALRLRVTQSSDKKTFLLDADLPEFKTNEALKHAILSHRAEVYNYASYCDGIVCSRALLSRPINKPIKKKIGLQFEAMQNNDPYKSSVYGATKSHLPFSKDNLISVSTPLRAYHIEAERQRRKLENKLHREYFWECQISSYGLTGHPDHIEEPEDPESSSDDTDPFQKDFYILQQKINGKNKLVCKHVCIWLVRYVFDPSDIQVTTTTDEFISKQALPFYTYGFSQAKLWDIINHGHGLVGRFSLTFYRNYGETLDMFILAINIWIPDSLGILIGDGYSTN</sequence>
<accession>A0ABR3BG33</accession>
<dbReference type="EMBL" id="JBCLYO010000001">
    <property type="protein sequence ID" value="KAL0097814.1"/>
    <property type="molecule type" value="Genomic_DNA"/>
</dbReference>
<keyword evidence="2" id="KW-1185">Reference proteome</keyword>
<dbReference type="Proteomes" id="UP001448207">
    <property type="component" value="Unassembled WGS sequence"/>
</dbReference>
<reference evidence="1 2" key="1">
    <citation type="submission" date="2024-04" db="EMBL/GenBank/DDBJ databases">
        <title>Symmetric and asymmetric DNA N6-adenine methylation regulates different biological responses in Mucorales.</title>
        <authorList>
            <consortium name="Lawrence Berkeley National Laboratory"/>
            <person name="Lax C."/>
            <person name="Mondo S.J."/>
            <person name="Osorio-Concepcion M."/>
            <person name="Muszewska A."/>
            <person name="Corrochano-Luque M."/>
            <person name="Gutierrez G."/>
            <person name="Riley R."/>
            <person name="Lipzen A."/>
            <person name="Guo J."/>
            <person name="Hundley H."/>
            <person name="Amirebrahimi M."/>
            <person name="Ng V."/>
            <person name="Lorenzo-Gutierrez D."/>
            <person name="Binder U."/>
            <person name="Yang J."/>
            <person name="Song Y."/>
            <person name="Canovas D."/>
            <person name="Navarro E."/>
            <person name="Freitag M."/>
            <person name="Gabaldon T."/>
            <person name="Grigoriev I.V."/>
            <person name="Corrochano L.M."/>
            <person name="Nicolas F.E."/>
            <person name="Garre V."/>
        </authorList>
    </citation>
    <scope>NUCLEOTIDE SEQUENCE [LARGE SCALE GENOMIC DNA]</scope>
    <source>
        <strain evidence="1 2">L51</strain>
    </source>
</reference>